<evidence type="ECO:0000313" key="2">
    <source>
        <dbReference type="EMBL" id="KAK4263481.1"/>
    </source>
</evidence>
<evidence type="ECO:0000313" key="3">
    <source>
        <dbReference type="Proteomes" id="UP001293593"/>
    </source>
</evidence>
<accession>A0AAE1J458</accession>
<keyword evidence="3" id="KW-1185">Reference proteome</keyword>
<sequence>MEKLTHLIVDCVNERRWKPLRMGRQGMDVSHLLFADDLLLVCQADMNQMSVVLETLEKFGVMFGQRVNVQKTSVFFSKNVERRVQNDICMLSGFKKMEDLGRYLGAFMTGGRDNKRRFQSVLDKMQGKLSSWKKTKRYHWLGGLP</sequence>
<dbReference type="EMBL" id="JAWXYG010000009">
    <property type="protein sequence ID" value="KAK4263481.1"/>
    <property type="molecule type" value="Genomic_DNA"/>
</dbReference>
<reference evidence="2" key="1">
    <citation type="submission" date="2023-10" db="EMBL/GenBank/DDBJ databases">
        <title>Chromosome-level genome of the transformable northern wattle, Acacia crassicarpa.</title>
        <authorList>
            <person name="Massaro I."/>
            <person name="Sinha N.R."/>
            <person name="Poethig S."/>
            <person name="Leichty A.R."/>
        </authorList>
    </citation>
    <scope>NUCLEOTIDE SEQUENCE</scope>
    <source>
        <strain evidence="2">Acra3RX</strain>
        <tissue evidence="2">Leaf</tissue>
    </source>
</reference>
<dbReference type="InterPro" id="IPR000477">
    <property type="entry name" value="RT_dom"/>
</dbReference>
<comment type="caution">
    <text evidence="2">The sequence shown here is derived from an EMBL/GenBank/DDBJ whole genome shotgun (WGS) entry which is preliminary data.</text>
</comment>
<name>A0AAE1J458_9FABA</name>
<dbReference type="PANTHER" id="PTHR33116:SF86">
    <property type="entry name" value="REVERSE TRANSCRIPTASE DOMAIN-CONTAINING PROTEIN"/>
    <property type="match status" value="1"/>
</dbReference>
<protein>
    <recommendedName>
        <fullName evidence="1">Reverse transcriptase domain-containing protein</fullName>
    </recommendedName>
</protein>
<dbReference type="PROSITE" id="PS50878">
    <property type="entry name" value="RT_POL"/>
    <property type="match status" value="1"/>
</dbReference>
<proteinExistence type="predicted"/>
<dbReference type="PANTHER" id="PTHR33116">
    <property type="entry name" value="REVERSE TRANSCRIPTASE ZINC-BINDING DOMAIN-CONTAINING PROTEIN-RELATED-RELATED"/>
    <property type="match status" value="1"/>
</dbReference>
<feature type="domain" description="Reverse transcriptase" evidence="1">
    <location>
        <begin position="1"/>
        <end position="108"/>
    </location>
</feature>
<evidence type="ECO:0000259" key="1">
    <source>
        <dbReference type="PROSITE" id="PS50878"/>
    </source>
</evidence>
<gene>
    <name evidence="2" type="ORF">QN277_028880</name>
</gene>
<dbReference type="Proteomes" id="UP001293593">
    <property type="component" value="Unassembled WGS sequence"/>
</dbReference>
<organism evidence="2 3">
    <name type="scientific">Acacia crassicarpa</name>
    <name type="common">northern wattle</name>
    <dbReference type="NCBI Taxonomy" id="499986"/>
    <lineage>
        <taxon>Eukaryota</taxon>
        <taxon>Viridiplantae</taxon>
        <taxon>Streptophyta</taxon>
        <taxon>Embryophyta</taxon>
        <taxon>Tracheophyta</taxon>
        <taxon>Spermatophyta</taxon>
        <taxon>Magnoliopsida</taxon>
        <taxon>eudicotyledons</taxon>
        <taxon>Gunneridae</taxon>
        <taxon>Pentapetalae</taxon>
        <taxon>rosids</taxon>
        <taxon>fabids</taxon>
        <taxon>Fabales</taxon>
        <taxon>Fabaceae</taxon>
        <taxon>Caesalpinioideae</taxon>
        <taxon>mimosoid clade</taxon>
        <taxon>Acacieae</taxon>
        <taxon>Acacia</taxon>
    </lineage>
</organism>
<dbReference type="AlphaFoldDB" id="A0AAE1J458"/>